<feature type="compositionally biased region" description="Low complexity" evidence="1">
    <location>
        <begin position="212"/>
        <end position="222"/>
    </location>
</feature>
<dbReference type="Gene3D" id="1.10.1000.11">
    <property type="entry name" value="Arf Nucleotide-binding Site Opener,domain 2"/>
    <property type="match status" value="1"/>
</dbReference>
<dbReference type="PROSITE" id="PS50003">
    <property type="entry name" value="PH_DOMAIN"/>
    <property type="match status" value="1"/>
</dbReference>
<dbReference type="STRING" id="535722.E4UPZ9"/>
<feature type="region of interest" description="Disordered" evidence="1">
    <location>
        <begin position="436"/>
        <end position="487"/>
    </location>
</feature>
<feature type="compositionally biased region" description="Low complexity" evidence="1">
    <location>
        <begin position="1206"/>
        <end position="1230"/>
    </location>
</feature>
<dbReference type="Gene3D" id="2.30.29.30">
    <property type="entry name" value="Pleckstrin-homology domain (PH domain)/Phosphotyrosine-binding domain (PTB)"/>
    <property type="match status" value="1"/>
</dbReference>
<dbReference type="InterPro" id="IPR023394">
    <property type="entry name" value="Sec7_C_sf"/>
</dbReference>
<dbReference type="Pfam" id="PF01369">
    <property type="entry name" value="Sec7"/>
    <property type="match status" value="1"/>
</dbReference>
<dbReference type="PANTHER" id="PTHR10663:SF405">
    <property type="entry name" value="ARF GUANINE NUCLEOTIDE EXCHANGE FACTOR SYT1"/>
    <property type="match status" value="1"/>
</dbReference>
<keyword evidence="5" id="KW-1185">Reference proteome</keyword>
<feature type="compositionally biased region" description="Basic and acidic residues" evidence="1">
    <location>
        <begin position="1378"/>
        <end position="1389"/>
    </location>
</feature>
<dbReference type="EMBL" id="DS989823">
    <property type="protein sequence ID" value="EFQ99133.1"/>
    <property type="molecule type" value="Genomic_DNA"/>
</dbReference>
<feature type="compositionally biased region" description="Polar residues" evidence="1">
    <location>
        <begin position="367"/>
        <end position="378"/>
    </location>
</feature>
<feature type="compositionally biased region" description="Basic and acidic residues" evidence="1">
    <location>
        <begin position="901"/>
        <end position="921"/>
    </location>
</feature>
<dbReference type="PROSITE" id="PS50190">
    <property type="entry name" value="SEC7"/>
    <property type="match status" value="1"/>
</dbReference>
<feature type="compositionally biased region" description="Low complexity" evidence="1">
    <location>
        <begin position="335"/>
        <end position="352"/>
    </location>
</feature>
<dbReference type="OMA" id="FVRHNAL"/>
<sequence length="1389" mass="151420">MWRRSNTTTITTTSRTTTTETVTAIRMPWTLRAGSKDAAKKHVSPAHSEVELPPRRSEHSTRSRPRSPLPRLSETQTVDGEHSLLTHDCNNGSGPDSARERDGKDPALSRAATKRNRFSLMRFRHASDPQLSSSYQSSEPPPVPKLIPPPTIITTSPTSHNLEQPVKALPPGQPQGQLHFSRSSHNLVSDGELASRSSSPGLMGRPKKDRSANSTPPASSNARHSHICFEEAGRLSTASLRSGHRAHAHADSQSGFSNARLSESSRSDASSGDRSMYYGQPSKKESTSASSSIFRFPRLKKSRASLFPVPVKLPPSEGQAYHRQTQSSKSAELFSESNLPSPSHSSSGRPASTAGSPRPPLFRKDSATSGRSKSSVSPAATDRAKRRARSSTLGSLHQIQDDTDNSLTPDATPPAISASRKSFSDLFNIHTRLKHSQHDLAMSSRAGTPTASTPGAGPSPMTPTTSKPNSFSLARELSSYPPRSPTDTSATYLSRLESCVHRGAIATILSQSAEEFYSVALRKYMRSFSFFGDPMDIAIRKLLMEAELPRETQHIDRMIQSFANRYHECNPGIFESTEQAYFISFSLLILHTDVFNKNNKRKMQRADYVKNTRGEGVADEILECFYDNICYTPFIHVEDEINLSSRLSSPKARSNLMTKMASTDHLMKSSKDPVDPYALILEGRVSTLRPNLKNVMELEDVYSSTPATNTHLPSPPSIAQLNNTFDNPCKLQIVSARSRPDAFMTESTIANPAESQPGLVDIRVVKVGLLWRKDAKKKKALSPWQEWGAVLTGSQLYLFRDVQWVKSLISQYDAKHKQDNRPPAVTFTPPLAAFKPDTIMSTAEAVALLDSSYKRHKHGFLLVRHGGYEEVFLANSDVEMAEWVNLINYAATYRTSGIRMRGSEKEKQSNADPQHTQEAHAARRAQIAQHIKESNEKLFIAQRQVDMLLRNARHLQHLTPIHPRTRGQVILAAGRMAAKVKWARLELERLKCHRGILARDLAEEEGRVGAGGWKREVGLALGQMMDGAGDVGEDGTLLGEKDSERISLSITNGNGLVGIETASIAAESNRHSISSTIASKHTNFSTPNLNSVTTPTTDTDSISNAVTPRPSVTDDDDDEEQRFLRETGILALDTVSLSSPPNSPGKHEPITPISTTSTNKDAVQPSPPASSERSKVRRSFQRTLREAHHNVPLHRNSRKGRDRDSSTSAQSSTHSTSAGASASNGNNPGTPSTPAATSDEPGTLPRKSPSFTVHGKKASIITFGSEWQTLSPEQRLKQRKPQSNQQLQPAQGQPENGLTAIDDGTDSIFSPSIVSTIGPDNAEQTGTQITRSTSIASSALTFHSVDAGTPAVASRCSPAISDVSHTPGPGSGNTGEHQGPHDDSKLVLA</sequence>
<accession>E4UPZ9</accession>
<feature type="compositionally biased region" description="Polar residues" evidence="1">
    <location>
        <begin position="251"/>
        <end position="261"/>
    </location>
</feature>
<feature type="compositionally biased region" description="Low complexity" evidence="1">
    <location>
        <begin position="128"/>
        <end position="138"/>
    </location>
</feature>
<proteinExistence type="predicted"/>
<reference evidence="5" key="1">
    <citation type="journal article" date="2012" name="MBio">
        <title>Comparative genome analysis of Trichophyton rubrum and related dermatophytes reveals candidate genes involved in infection.</title>
        <authorList>
            <person name="Martinez D.A."/>
            <person name="Oliver B.G."/>
            <person name="Graeser Y."/>
            <person name="Goldberg J.M."/>
            <person name="Li W."/>
            <person name="Martinez-Rossi N.M."/>
            <person name="Monod M."/>
            <person name="Shelest E."/>
            <person name="Barton R.C."/>
            <person name="Birch E."/>
            <person name="Brakhage A.A."/>
            <person name="Chen Z."/>
            <person name="Gurr S.J."/>
            <person name="Heiman D."/>
            <person name="Heitman J."/>
            <person name="Kosti I."/>
            <person name="Rossi A."/>
            <person name="Saif S."/>
            <person name="Samalova M."/>
            <person name="Saunders C.W."/>
            <person name="Shea T."/>
            <person name="Summerbell R.C."/>
            <person name="Xu J."/>
            <person name="Young S."/>
            <person name="Zeng Q."/>
            <person name="Birren B.W."/>
            <person name="Cuomo C.A."/>
            <person name="White T.C."/>
        </authorList>
    </citation>
    <scope>NUCLEOTIDE SEQUENCE [LARGE SCALE GENOMIC DNA]</scope>
    <source>
        <strain evidence="5">ATCC MYA-4604 / CBS 118893</strain>
    </source>
</reference>
<name>E4UPZ9_ARTGP</name>
<dbReference type="InParanoid" id="E4UPZ9"/>
<feature type="domain" description="PH" evidence="2">
    <location>
        <begin position="763"/>
        <end position="892"/>
    </location>
</feature>
<evidence type="ECO:0000313" key="4">
    <source>
        <dbReference type="EMBL" id="EFQ99133.1"/>
    </source>
</evidence>
<dbReference type="InterPro" id="IPR035999">
    <property type="entry name" value="Sec7_dom_sf"/>
</dbReference>
<dbReference type="GO" id="GO:0005085">
    <property type="term" value="F:guanyl-nucleotide exchange factor activity"/>
    <property type="evidence" value="ECO:0007669"/>
    <property type="project" value="InterPro"/>
</dbReference>
<feature type="region of interest" description="Disordered" evidence="1">
    <location>
        <begin position="310"/>
        <end position="419"/>
    </location>
</feature>
<protein>
    <submittedName>
        <fullName evidence="4">Cytohesin-2</fullName>
    </submittedName>
</protein>
<dbReference type="FunFam" id="1.10.1000.11:FF:000002">
    <property type="entry name" value="Cytohesin 1"/>
    <property type="match status" value="1"/>
</dbReference>
<dbReference type="OrthoDB" id="430364at2759"/>
<dbReference type="InterPro" id="IPR000904">
    <property type="entry name" value="Sec7_dom"/>
</dbReference>
<feature type="compositionally biased region" description="Polar residues" evidence="1">
    <location>
        <begin position="174"/>
        <end position="187"/>
    </location>
</feature>
<dbReference type="InterPro" id="IPR001849">
    <property type="entry name" value="PH_domain"/>
</dbReference>
<evidence type="ECO:0000256" key="1">
    <source>
        <dbReference type="SAM" id="MobiDB-lite"/>
    </source>
</evidence>
<dbReference type="SMART" id="SM00233">
    <property type="entry name" value="PH"/>
    <property type="match status" value="1"/>
</dbReference>
<feature type="compositionally biased region" description="Polar residues" evidence="1">
    <location>
        <begin position="462"/>
        <end position="472"/>
    </location>
</feature>
<evidence type="ECO:0000313" key="5">
    <source>
        <dbReference type="Proteomes" id="UP000002669"/>
    </source>
</evidence>
<dbReference type="eggNOG" id="KOG0929">
    <property type="taxonomic scope" value="Eukaryota"/>
</dbReference>
<dbReference type="SMART" id="SM00222">
    <property type="entry name" value="Sec7"/>
    <property type="match status" value="1"/>
</dbReference>
<dbReference type="GO" id="GO:0032012">
    <property type="term" value="P:regulation of ARF protein signal transduction"/>
    <property type="evidence" value="ECO:0007669"/>
    <property type="project" value="InterPro"/>
</dbReference>
<organism evidence="5">
    <name type="scientific">Arthroderma gypseum (strain ATCC MYA-4604 / CBS 118893)</name>
    <name type="common">Microsporum gypseum</name>
    <dbReference type="NCBI Taxonomy" id="535722"/>
    <lineage>
        <taxon>Eukaryota</taxon>
        <taxon>Fungi</taxon>
        <taxon>Dikarya</taxon>
        <taxon>Ascomycota</taxon>
        <taxon>Pezizomycotina</taxon>
        <taxon>Eurotiomycetes</taxon>
        <taxon>Eurotiomycetidae</taxon>
        <taxon>Onygenales</taxon>
        <taxon>Arthrodermataceae</taxon>
        <taxon>Nannizzia</taxon>
    </lineage>
</organism>
<feature type="compositionally biased region" description="Polar residues" evidence="1">
    <location>
        <begin position="1078"/>
        <end position="1106"/>
    </location>
</feature>
<dbReference type="VEuPathDB" id="FungiDB:MGYG_02145"/>
<dbReference type="PANTHER" id="PTHR10663">
    <property type="entry name" value="GUANYL-NUCLEOTIDE EXCHANGE FACTOR"/>
    <property type="match status" value="1"/>
</dbReference>
<feature type="compositionally biased region" description="Pro residues" evidence="1">
    <location>
        <begin position="139"/>
        <end position="151"/>
    </location>
</feature>
<evidence type="ECO:0000259" key="2">
    <source>
        <dbReference type="PROSITE" id="PS50003"/>
    </source>
</evidence>
<dbReference type="SUPFAM" id="SSF50729">
    <property type="entry name" value="PH domain-like"/>
    <property type="match status" value="1"/>
</dbReference>
<dbReference type="InterPro" id="IPR011993">
    <property type="entry name" value="PH-like_dom_sf"/>
</dbReference>
<dbReference type="RefSeq" id="XP_003174616.1">
    <property type="nucleotide sequence ID" value="XM_003174568.1"/>
</dbReference>
<feature type="region of interest" description="Disordered" evidence="1">
    <location>
        <begin position="26"/>
        <end position="226"/>
    </location>
</feature>
<feature type="compositionally biased region" description="Basic and acidic residues" evidence="1">
    <location>
        <begin position="97"/>
        <end position="107"/>
    </location>
</feature>
<feature type="compositionally biased region" description="Basic and acidic residues" evidence="1">
    <location>
        <begin position="48"/>
        <end position="61"/>
    </location>
</feature>
<gene>
    <name evidence="4" type="ORF">MGYG_02145</name>
</gene>
<evidence type="ECO:0000259" key="3">
    <source>
        <dbReference type="PROSITE" id="PS50190"/>
    </source>
</evidence>
<feature type="domain" description="SEC7" evidence="3">
    <location>
        <begin position="429"/>
        <end position="632"/>
    </location>
</feature>
<feature type="region of interest" description="Disordered" evidence="1">
    <location>
        <begin position="239"/>
        <end position="292"/>
    </location>
</feature>
<feature type="compositionally biased region" description="Polar residues" evidence="1">
    <location>
        <begin position="1152"/>
        <end position="1161"/>
    </location>
</feature>
<dbReference type="Proteomes" id="UP000002669">
    <property type="component" value="Unassembled WGS sequence"/>
</dbReference>
<feature type="compositionally biased region" description="Low complexity" evidence="1">
    <location>
        <begin position="262"/>
        <end position="275"/>
    </location>
</feature>
<dbReference type="SUPFAM" id="SSF48425">
    <property type="entry name" value="Sec7 domain"/>
    <property type="match status" value="1"/>
</dbReference>
<feature type="region of interest" description="Disordered" evidence="1">
    <location>
        <begin position="1078"/>
        <end position="1324"/>
    </location>
</feature>
<dbReference type="GeneID" id="10029913"/>
<feature type="compositionally biased region" description="Polar residues" evidence="1">
    <location>
        <begin position="1281"/>
        <end position="1296"/>
    </location>
</feature>
<feature type="region of interest" description="Disordered" evidence="1">
    <location>
        <begin position="1348"/>
        <end position="1389"/>
    </location>
</feature>
<dbReference type="HOGENOM" id="CLU_004694_0_0_1"/>
<feature type="region of interest" description="Disordered" evidence="1">
    <location>
        <begin position="900"/>
        <end position="923"/>
    </location>
</feature>